<gene>
    <name evidence="7 9" type="primary">recO</name>
    <name evidence="9" type="ORF">ABWT76_004267</name>
</gene>
<dbReference type="SUPFAM" id="SSF50249">
    <property type="entry name" value="Nucleic acid-binding proteins"/>
    <property type="match status" value="1"/>
</dbReference>
<dbReference type="RefSeq" id="WP_054465471.1">
    <property type="nucleotide sequence ID" value="NZ_CP159837.1"/>
</dbReference>
<dbReference type="NCBIfam" id="TIGR00613">
    <property type="entry name" value="reco"/>
    <property type="match status" value="1"/>
</dbReference>
<feature type="domain" description="DNA replication/recombination mediator RecO N-terminal" evidence="8">
    <location>
        <begin position="4"/>
        <end position="80"/>
    </location>
</feature>
<comment type="function">
    <text evidence="7">Involved in DNA repair and RecF pathway recombination.</text>
</comment>
<keyword evidence="4 7" id="KW-0233">DNA recombination</keyword>
<dbReference type="InterPro" id="IPR037278">
    <property type="entry name" value="ARFGAP/RecO"/>
</dbReference>
<evidence type="ECO:0000256" key="3">
    <source>
        <dbReference type="ARBA" id="ARBA00022763"/>
    </source>
</evidence>
<evidence type="ECO:0000256" key="7">
    <source>
        <dbReference type="HAMAP-Rule" id="MF_00201"/>
    </source>
</evidence>
<dbReference type="SUPFAM" id="SSF57863">
    <property type="entry name" value="ArfGap/RecO-like zinc finger"/>
    <property type="match status" value="1"/>
</dbReference>
<dbReference type="GO" id="GO:0006310">
    <property type="term" value="P:DNA recombination"/>
    <property type="evidence" value="ECO:0007669"/>
    <property type="project" value="UniProtKB-UniRule"/>
</dbReference>
<dbReference type="Gene3D" id="1.20.1440.120">
    <property type="entry name" value="Recombination protein O, C-terminal domain"/>
    <property type="match status" value="1"/>
</dbReference>
<evidence type="ECO:0000256" key="6">
    <source>
        <dbReference type="ARBA" id="ARBA00033409"/>
    </source>
</evidence>
<dbReference type="EMBL" id="CP159837">
    <property type="protein sequence ID" value="XCM35576.1"/>
    <property type="molecule type" value="Genomic_DNA"/>
</dbReference>
<dbReference type="HAMAP" id="MF_00201">
    <property type="entry name" value="RecO"/>
    <property type="match status" value="1"/>
</dbReference>
<keyword evidence="5 7" id="KW-0234">DNA repair</keyword>
<dbReference type="GO" id="GO:0006302">
    <property type="term" value="P:double-strand break repair"/>
    <property type="evidence" value="ECO:0007669"/>
    <property type="project" value="TreeGrafter"/>
</dbReference>
<evidence type="ECO:0000313" key="9">
    <source>
        <dbReference type="EMBL" id="XCM35576.1"/>
    </source>
</evidence>
<dbReference type="AlphaFoldDB" id="A0AAU8JB94"/>
<name>A0AAU8JB94_9CYAN</name>
<reference evidence="9" key="1">
    <citation type="submission" date="2024-07" db="EMBL/GenBank/DDBJ databases">
        <authorList>
            <person name="Kim Y.J."/>
            <person name="Jeong J.Y."/>
        </authorList>
    </citation>
    <scope>NUCLEOTIDE SEQUENCE</scope>
    <source>
        <strain evidence="9">GIHE-MW2</strain>
    </source>
</reference>
<organism evidence="9">
    <name type="scientific">Planktothricoides raciborskii GIHE-MW2</name>
    <dbReference type="NCBI Taxonomy" id="2792601"/>
    <lineage>
        <taxon>Bacteria</taxon>
        <taxon>Bacillati</taxon>
        <taxon>Cyanobacteriota</taxon>
        <taxon>Cyanophyceae</taxon>
        <taxon>Oscillatoriophycideae</taxon>
        <taxon>Oscillatoriales</taxon>
        <taxon>Oscillatoriaceae</taxon>
        <taxon>Planktothricoides</taxon>
    </lineage>
</organism>
<dbReference type="Pfam" id="PF11967">
    <property type="entry name" value="RecO_N"/>
    <property type="match status" value="1"/>
</dbReference>
<dbReference type="GO" id="GO:0043590">
    <property type="term" value="C:bacterial nucleoid"/>
    <property type="evidence" value="ECO:0007669"/>
    <property type="project" value="TreeGrafter"/>
</dbReference>
<accession>A0AAU8JB94</accession>
<sequence length="299" mass="33316">MDRSYKVRGINLKSMPMGESDRLLTILTPELGLIQAIAPGSRKPKSTMGGRSGLFVVNELLIYKGRSLDRITQAETVESYPGLSKDLGKLAAGQYLAELALYQALSDQPQAELFFLLGEHLSRISRSPTVHNHPCFMPVIPLLTHGIYHLLALGGIAPQVHHCCLTQQKLQPNFTQTNWQVGFSILGGGTVSSEWMMQNSPPIMSRSNSRLNSTLETQNLPAINSKLNAVELAMLQQLTHPELPPVEAILSQLPSKLRDLSFNQVWLTIEKLLRQYAQVHLERSLRSPILLDTYLKSIF</sequence>
<dbReference type="PANTHER" id="PTHR33991">
    <property type="entry name" value="DNA REPAIR PROTEIN RECO"/>
    <property type="match status" value="1"/>
</dbReference>
<protein>
    <recommendedName>
        <fullName evidence="2 7">DNA repair protein RecO</fullName>
    </recommendedName>
    <alternativeName>
        <fullName evidence="6 7">Recombination protein O</fullName>
    </alternativeName>
</protein>
<evidence type="ECO:0000256" key="2">
    <source>
        <dbReference type="ARBA" id="ARBA00021310"/>
    </source>
</evidence>
<dbReference type="Pfam" id="PF02565">
    <property type="entry name" value="RecO_C"/>
    <property type="match status" value="1"/>
</dbReference>
<dbReference type="PANTHER" id="PTHR33991:SF1">
    <property type="entry name" value="DNA REPAIR PROTEIN RECO"/>
    <property type="match status" value="1"/>
</dbReference>
<dbReference type="InterPro" id="IPR012340">
    <property type="entry name" value="NA-bd_OB-fold"/>
</dbReference>
<comment type="similarity">
    <text evidence="1 7">Belongs to the RecO family.</text>
</comment>
<evidence type="ECO:0000256" key="1">
    <source>
        <dbReference type="ARBA" id="ARBA00007452"/>
    </source>
</evidence>
<proteinExistence type="inferred from homology"/>
<dbReference type="InterPro" id="IPR003717">
    <property type="entry name" value="RecO"/>
</dbReference>
<keyword evidence="3 7" id="KW-0227">DNA damage</keyword>
<evidence type="ECO:0000259" key="8">
    <source>
        <dbReference type="Pfam" id="PF11967"/>
    </source>
</evidence>
<evidence type="ECO:0000256" key="5">
    <source>
        <dbReference type="ARBA" id="ARBA00023204"/>
    </source>
</evidence>
<dbReference type="InterPro" id="IPR022572">
    <property type="entry name" value="DNA_rep/recomb_RecO_N"/>
</dbReference>
<dbReference type="Gene3D" id="2.40.50.140">
    <property type="entry name" value="Nucleic acid-binding proteins"/>
    <property type="match status" value="1"/>
</dbReference>
<evidence type="ECO:0000256" key="4">
    <source>
        <dbReference type="ARBA" id="ARBA00023172"/>
    </source>
</evidence>
<dbReference type="InterPro" id="IPR042242">
    <property type="entry name" value="RecO_C"/>
</dbReference>